<dbReference type="InterPro" id="IPR018247">
    <property type="entry name" value="EF_Hand_1_Ca_BS"/>
</dbReference>
<evidence type="ECO:0000313" key="3">
    <source>
        <dbReference type="EMBL" id="ADG69531.1"/>
    </source>
</evidence>
<dbReference type="InterPro" id="IPR022655">
    <property type="entry name" value="DUF1553"/>
</dbReference>
<dbReference type="Pfam" id="PF07583">
    <property type="entry name" value="PSCyt2"/>
    <property type="match status" value="1"/>
</dbReference>
<dbReference type="Proteomes" id="UP000002220">
    <property type="component" value="Chromosome"/>
</dbReference>
<dbReference type="PROSITE" id="PS00018">
    <property type="entry name" value="EF_HAND_1"/>
    <property type="match status" value="1"/>
</dbReference>
<reference evidence="3 4" key="1">
    <citation type="journal article" date="2010" name="Stand. Genomic Sci.">
        <title>Complete genome sequence of Planctomyces limnophilus type strain (Mu 290).</title>
        <authorList>
            <person name="Labutti K."/>
            <person name="Sikorski J."/>
            <person name="Schneider S."/>
            <person name="Nolan M."/>
            <person name="Lucas S."/>
            <person name="Glavina Del Rio T."/>
            <person name="Tice H."/>
            <person name="Cheng J.F."/>
            <person name="Goodwin L."/>
            <person name="Pitluck S."/>
            <person name="Liolios K."/>
            <person name="Ivanova N."/>
            <person name="Mavromatis K."/>
            <person name="Mikhailova N."/>
            <person name="Pati A."/>
            <person name="Chen A."/>
            <person name="Palaniappan K."/>
            <person name="Land M."/>
            <person name="Hauser L."/>
            <person name="Chang Y.J."/>
            <person name="Jeffries C.D."/>
            <person name="Tindall B.J."/>
            <person name="Rohde M."/>
            <person name="Goker M."/>
            <person name="Woyke T."/>
            <person name="Bristow J."/>
            <person name="Eisen J.A."/>
            <person name="Markowitz V."/>
            <person name="Hugenholtz P."/>
            <person name="Kyrpides N.C."/>
            <person name="Klenk H.P."/>
            <person name="Lapidus A."/>
        </authorList>
    </citation>
    <scope>NUCLEOTIDE SEQUENCE [LARGE SCALE GENOMIC DNA]</scope>
    <source>
        <strain evidence="4">ATCC 43296 / DSM 3776 / IFAM 1008 / 290</strain>
    </source>
</reference>
<sequence length="725" mass="81228">MPTIARAHHRDYCDRSELPEILTIPDCRAVCFSHSLRVSVDLKTCGTKIIIQRGVHRGGNMKTSLSYVAVDRTSTQVPRCCSGIQSIRKIVSLLSLAVCLSVLSDDIFAADKPRVISPAEKPSISEISRQIDAFLQQEFDKKGIAPSAICSDEDFLRRATMDIAGRLPTPEEIREFLANSDAEKRAEIVQSLLAEPAYASNWARYWRDVIFMNATNARARFAVKPFEDWMTAELNRNASWDEIVTQLITATGDVYENGATSLFFAHDAEPEEVASEISRIFMGVQMSCANCHDHPSDIWKRRQFHELAAFLPRVNLKQDLQAMPPKFELASIQANERRGTDFLKENPEMIFQALDRNRDRKISEEESKGGRGQFARVFPRLIEYGDTNKDGMISLAEIKSVQVPERPGQGSIEYYMPNLDRPAEKGTLIHPKFFVNGRAPGKELDDQERRQALAGFVTAPQNEWFSKAVVNRVWHEMLGSAFYMPVDDMGPSRSAVHPQAIEALAKAFTESGYDLKWLVGTIASTSAYQRSLRNSSSSQPEVPFAAGQPSRWRADQLFSAMSSALGMPEETRMSQAPGMMGRLAMRNSPRTQFTQLFGFDPSIPREDLTGTIPQSLMLMNSPTVNRAVEQQIRSAITGDDTPLERGFAAVARNRFGNNPPAGRNSTITLNRAAVEELYLKTLARKPTEAEFKMMRAYVDEHGNNPEAAVDLLWALINSTEFLSRR</sequence>
<dbReference type="Gene3D" id="1.10.238.10">
    <property type="entry name" value="EF-hand"/>
    <property type="match status" value="1"/>
</dbReference>
<evidence type="ECO:0000259" key="1">
    <source>
        <dbReference type="Pfam" id="PF07583"/>
    </source>
</evidence>
<dbReference type="EMBL" id="CP001744">
    <property type="protein sequence ID" value="ADG69531.1"/>
    <property type="molecule type" value="Genomic_DNA"/>
</dbReference>
<dbReference type="HOGENOM" id="CLU_005632_2_0_0"/>
<accession>D5SWD8</accession>
<name>D5SWD8_PLAL2</name>
<organism evidence="3 4">
    <name type="scientific">Planctopirus limnophila (strain ATCC 43296 / DSM 3776 / IFAM 1008 / Mu 290)</name>
    <name type="common">Planctomyces limnophilus</name>
    <dbReference type="NCBI Taxonomy" id="521674"/>
    <lineage>
        <taxon>Bacteria</taxon>
        <taxon>Pseudomonadati</taxon>
        <taxon>Planctomycetota</taxon>
        <taxon>Planctomycetia</taxon>
        <taxon>Planctomycetales</taxon>
        <taxon>Planctomycetaceae</taxon>
        <taxon>Planctopirus</taxon>
    </lineage>
</organism>
<dbReference type="OrthoDB" id="289126at2"/>
<gene>
    <name evidence="3" type="ordered locus">Plim_3719</name>
</gene>
<dbReference type="STRING" id="521674.Plim_3719"/>
<feature type="domain" description="DUF1553" evidence="2">
    <location>
        <begin position="449"/>
        <end position="697"/>
    </location>
</feature>
<dbReference type="PANTHER" id="PTHR35889">
    <property type="entry name" value="CYCLOINULO-OLIGOSACCHARIDE FRUCTANOTRANSFERASE-RELATED"/>
    <property type="match status" value="1"/>
</dbReference>
<evidence type="ECO:0008006" key="5">
    <source>
        <dbReference type="Google" id="ProtNLM"/>
    </source>
</evidence>
<dbReference type="eggNOG" id="COG2319">
    <property type="taxonomic scope" value="Bacteria"/>
</dbReference>
<dbReference type="InterPro" id="IPR011444">
    <property type="entry name" value="DUF1549"/>
</dbReference>
<feature type="domain" description="DUF1549" evidence="1">
    <location>
        <begin position="130"/>
        <end position="314"/>
    </location>
</feature>
<keyword evidence="4" id="KW-1185">Reference proteome</keyword>
<dbReference type="PANTHER" id="PTHR35889:SF3">
    <property type="entry name" value="F-BOX DOMAIN-CONTAINING PROTEIN"/>
    <property type="match status" value="1"/>
</dbReference>
<dbReference type="SUPFAM" id="SSF47473">
    <property type="entry name" value="EF-hand"/>
    <property type="match status" value="1"/>
</dbReference>
<evidence type="ECO:0000313" key="4">
    <source>
        <dbReference type="Proteomes" id="UP000002220"/>
    </source>
</evidence>
<dbReference type="Pfam" id="PF07587">
    <property type="entry name" value="PSD1"/>
    <property type="match status" value="1"/>
</dbReference>
<evidence type="ECO:0000259" key="2">
    <source>
        <dbReference type="Pfam" id="PF07587"/>
    </source>
</evidence>
<dbReference type="InterPro" id="IPR011992">
    <property type="entry name" value="EF-hand-dom_pair"/>
</dbReference>
<dbReference type="KEGG" id="plm:Plim_3719"/>
<proteinExistence type="predicted"/>
<dbReference type="AlphaFoldDB" id="D5SWD8"/>
<protein>
    <recommendedName>
        <fullName evidence="5">EF-hand domain-containing protein</fullName>
    </recommendedName>
</protein>